<reference evidence="1" key="1">
    <citation type="submission" date="2018-07" db="EMBL/GenBank/DDBJ databases">
        <authorList>
            <person name="Quirk P.G."/>
            <person name="Krulwich T.A."/>
        </authorList>
    </citation>
    <scope>NUCLEOTIDE SEQUENCE</scope>
</reference>
<accession>A0A336MR78</accession>
<dbReference type="SUPFAM" id="SSF56219">
    <property type="entry name" value="DNase I-like"/>
    <property type="match status" value="1"/>
</dbReference>
<dbReference type="Gene3D" id="3.60.10.10">
    <property type="entry name" value="Endonuclease/exonuclease/phosphatase"/>
    <property type="match status" value="1"/>
</dbReference>
<dbReference type="VEuPathDB" id="VectorBase:CSON004633"/>
<proteinExistence type="predicted"/>
<dbReference type="InterPro" id="IPR036691">
    <property type="entry name" value="Endo/exonu/phosph_ase_sf"/>
</dbReference>
<dbReference type="EMBL" id="UFQT01001947">
    <property type="protein sequence ID" value="SSX32205.1"/>
    <property type="molecule type" value="Genomic_DNA"/>
</dbReference>
<dbReference type="AlphaFoldDB" id="A0A336MR78"/>
<protein>
    <submittedName>
        <fullName evidence="1">CSON004633 protein</fullName>
    </submittedName>
</protein>
<name>A0A336MR78_CULSO</name>
<gene>
    <name evidence="1" type="primary">CSON004633</name>
</gene>
<organism evidence="1">
    <name type="scientific">Culicoides sonorensis</name>
    <name type="common">Biting midge</name>
    <dbReference type="NCBI Taxonomy" id="179676"/>
    <lineage>
        <taxon>Eukaryota</taxon>
        <taxon>Metazoa</taxon>
        <taxon>Ecdysozoa</taxon>
        <taxon>Arthropoda</taxon>
        <taxon>Hexapoda</taxon>
        <taxon>Insecta</taxon>
        <taxon>Pterygota</taxon>
        <taxon>Neoptera</taxon>
        <taxon>Endopterygota</taxon>
        <taxon>Diptera</taxon>
        <taxon>Nematocera</taxon>
        <taxon>Chironomoidea</taxon>
        <taxon>Ceratopogonidae</taxon>
        <taxon>Ceratopogoninae</taxon>
        <taxon>Culicoides</taxon>
        <taxon>Monoculicoides</taxon>
    </lineage>
</organism>
<sequence>MSNRKSSLKFLQINLHHSKGATDLCNNKITTNKIDIEPYQTKNIIRGLDKNCILYDSQNSVTPRACIVFKKGFQYTPLIQFCTKDVVTASIEIPHKSGNQKIIICSAYFDIKLNIPTVIQQIIDYCQAKNLQLILGCDANAHSVLWNSFTKLSKI</sequence>
<evidence type="ECO:0000313" key="1">
    <source>
        <dbReference type="EMBL" id="SSX32205.1"/>
    </source>
</evidence>